<evidence type="ECO:0000256" key="2">
    <source>
        <dbReference type="SAM" id="MobiDB-lite"/>
    </source>
</evidence>
<organism evidence="4 5">
    <name type="scientific">Apiospora kogelbergensis</name>
    <dbReference type="NCBI Taxonomy" id="1337665"/>
    <lineage>
        <taxon>Eukaryota</taxon>
        <taxon>Fungi</taxon>
        <taxon>Dikarya</taxon>
        <taxon>Ascomycota</taxon>
        <taxon>Pezizomycotina</taxon>
        <taxon>Sordariomycetes</taxon>
        <taxon>Xylariomycetidae</taxon>
        <taxon>Amphisphaeriales</taxon>
        <taxon>Apiosporaceae</taxon>
        <taxon>Apiospora</taxon>
    </lineage>
</organism>
<dbReference type="SUPFAM" id="SSF51430">
    <property type="entry name" value="NAD(P)-linked oxidoreductase"/>
    <property type="match status" value="1"/>
</dbReference>
<protein>
    <submittedName>
        <fullName evidence="4">Oxidoreductase</fullName>
    </submittedName>
</protein>
<sequence>MRPQNRPPFPVSEPPSIVEREPYTPTYLPHYRHGTRPLDMGLRLHPLRRQLYYDKCHPRPLRCAAGAGYHAPRQRAAVRRLLPTLRRLGMAFSAYSPLAGGFLARRNAAELAAPESGGRFAVDPADPEGKNGGLGLYRQLYSARPKLVAALAKWGRLADEAGCSCPAEMAYRWVVWDSALDASKGDRVTIGASRTEQLHKTTEWVAKGSLGTETAAKIDALWKEIEDVAPLDNMHM</sequence>
<keyword evidence="5" id="KW-1185">Reference proteome</keyword>
<feature type="domain" description="NADP-dependent oxidoreductase" evidence="3">
    <location>
        <begin position="74"/>
        <end position="222"/>
    </location>
</feature>
<dbReference type="EMBL" id="JAQQWP010000002">
    <property type="protein sequence ID" value="KAK8130632.1"/>
    <property type="molecule type" value="Genomic_DNA"/>
</dbReference>
<dbReference type="Pfam" id="PF00248">
    <property type="entry name" value="Aldo_ket_red"/>
    <property type="match status" value="1"/>
</dbReference>
<dbReference type="Gene3D" id="3.20.20.100">
    <property type="entry name" value="NADP-dependent oxidoreductase domain"/>
    <property type="match status" value="1"/>
</dbReference>
<dbReference type="InterPro" id="IPR036812">
    <property type="entry name" value="NAD(P)_OxRdtase_dom_sf"/>
</dbReference>
<dbReference type="Proteomes" id="UP001392437">
    <property type="component" value="Unassembled WGS sequence"/>
</dbReference>
<proteinExistence type="predicted"/>
<dbReference type="GO" id="GO:0016491">
    <property type="term" value="F:oxidoreductase activity"/>
    <property type="evidence" value="ECO:0007669"/>
    <property type="project" value="UniProtKB-KW"/>
</dbReference>
<evidence type="ECO:0000313" key="4">
    <source>
        <dbReference type="EMBL" id="KAK8130632.1"/>
    </source>
</evidence>
<reference evidence="4 5" key="1">
    <citation type="submission" date="2023-01" db="EMBL/GenBank/DDBJ databases">
        <title>Analysis of 21 Apiospora genomes using comparative genomics revels a genus with tremendous synthesis potential of carbohydrate active enzymes and secondary metabolites.</title>
        <authorList>
            <person name="Sorensen T."/>
        </authorList>
    </citation>
    <scope>NUCLEOTIDE SEQUENCE [LARGE SCALE GENOMIC DNA]</scope>
    <source>
        <strain evidence="4 5">CBS 117206</strain>
    </source>
</reference>
<evidence type="ECO:0000259" key="3">
    <source>
        <dbReference type="Pfam" id="PF00248"/>
    </source>
</evidence>
<gene>
    <name evidence="4" type="ORF">PG999_003012</name>
</gene>
<evidence type="ECO:0000256" key="1">
    <source>
        <dbReference type="ARBA" id="ARBA00023002"/>
    </source>
</evidence>
<keyword evidence="1" id="KW-0560">Oxidoreductase</keyword>
<name>A0AAW0R9T2_9PEZI</name>
<dbReference type="AlphaFoldDB" id="A0AAW0R9T2"/>
<evidence type="ECO:0000313" key="5">
    <source>
        <dbReference type="Proteomes" id="UP001392437"/>
    </source>
</evidence>
<comment type="caution">
    <text evidence="4">The sequence shown here is derived from an EMBL/GenBank/DDBJ whole genome shotgun (WGS) entry which is preliminary data.</text>
</comment>
<feature type="compositionally biased region" description="Pro residues" evidence="2">
    <location>
        <begin position="1"/>
        <end position="13"/>
    </location>
</feature>
<feature type="region of interest" description="Disordered" evidence="2">
    <location>
        <begin position="1"/>
        <end position="22"/>
    </location>
</feature>
<accession>A0AAW0R9T2</accession>
<dbReference type="InterPro" id="IPR023210">
    <property type="entry name" value="NADP_OxRdtase_dom"/>
</dbReference>